<feature type="domain" description="FAD/NAD(P)-binding" evidence="4">
    <location>
        <begin position="12"/>
        <end position="169"/>
    </location>
</feature>
<keyword evidence="3" id="KW-0274">FAD</keyword>
<evidence type="ECO:0000259" key="4">
    <source>
        <dbReference type="Pfam" id="PF07992"/>
    </source>
</evidence>
<reference evidence="7" key="1">
    <citation type="submission" date="2016-04" db="UniProtKB">
        <authorList>
            <consortium name="WormBaseParasite"/>
        </authorList>
    </citation>
    <scope>IDENTIFICATION</scope>
</reference>
<dbReference type="SUPFAM" id="SSF51905">
    <property type="entry name" value="FAD/NAD(P)-binding domain"/>
    <property type="match status" value="2"/>
</dbReference>
<proteinExistence type="predicted"/>
<dbReference type="PANTHER" id="PTHR43429:SF2">
    <property type="entry name" value="PYRIDINE NUCLEOTIDE-DISULFIDE OXIDOREDUCTASE DOMAIN-CONTAINING PROTEIN 1"/>
    <property type="match status" value="1"/>
</dbReference>
<name>A0A158PNP7_ANISI</name>
<dbReference type="PRINTS" id="PR00368">
    <property type="entry name" value="FADPNR"/>
</dbReference>
<evidence type="ECO:0000313" key="5">
    <source>
        <dbReference type="EMBL" id="VDK46514.1"/>
    </source>
</evidence>
<evidence type="ECO:0000256" key="2">
    <source>
        <dbReference type="ARBA" id="ARBA00022630"/>
    </source>
</evidence>
<dbReference type="InterPro" id="IPR050260">
    <property type="entry name" value="FAD-bd_OxRdtase"/>
</dbReference>
<reference evidence="5 6" key="2">
    <citation type="submission" date="2018-11" db="EMBL/GenBank/DDBJ databases">
        <authorList>
            <consortium name="Pathogen Informatics"/>
        </authorList>
    </citation>
    <scope>NUCLEOTIDE SEQUENCE [LARGE SCALE GENOMIC DNA]</scope>
</reference>
<gene>
    <name evidence="5" type="ORF">ASIM_LOCUS12087</name>
</gene>
<dbReference type="Pfam" id="PF07992">
    <property type="entry name" value="Pyr_redox_2"/>
    <property type="match status" value="2"/>
</dbReference>
<accession>A0A158PNP7</accession>
<keyword evidence="6" id="KW-1185">Reference proteome</keyword>
<feature type="domain" description="FAD/NAD(P)-binding" evidence="4">
    <location>
        <begin position="296"/>
        <end position="421"/>
    </location>
</feature>
<comment type="cofactor">
    <cofactor evidence="1">
        <name>FAD</name>
        <dbReference type="ChEBI" id="CHEBI:57692"/>
    </cofactor>
</comment>
<dbReference type="EMBL" id="UYRR01031136">
    <property type="protein sequence ID" value="VDK46514.1"/>
    <property type="molecule type" value="Genomic_DNA"/>
</dbReference>
<keyword evidence="2" id="KW-0285">Flavoprotein</keyword>
<dbReference type="AlphaFoldDB" id="A0A158PNP7"/>
<dbReference type="InterPro" id="IPR036188">
    <property type="entry name" value="FAD/NAD-bd_sf"/>
</dbReference>
<organism evidence="7">
    <name type="scientific">Anisakis simplex</name>
    <name type="common">Herring worm</name>
    <dbReference type="NCBI Taxonomy" id="6269"/>
    <lineage>
        <taxon>Eukaryota</taxon>
        <taxon>Metazoa</taxon>
        <taxon>Ecdysozoa</taxon>
        <taxon>Nematoda</taxon>
        <taxon>Chromadorea</taxon>
        <taxon>Rhabditida</taxon>
        <taxon>Spirurina</taxon>
        <taxon>Ascaridomorpha</taxon>
        <taxon>Ascaridoidea</taxon>
        <taxon>Anisakidae</taxon>
        <taxon>Anisakis</taxon>
        <taxon>Anisakis simplex complex</taxon>
    </lineage>
</organism>
<evidence type="ECO:0000256" key="3">
    <source>
        <dbReference type="ARBA" id="ARBA00022827"/>
    </source>
</evidence>
<dbReference type="GO" id="GO:0016491">
    <property type="term" value="F:oxidoreductase activity"/>
    <property type="evidence" value="ECO:0007669"/>
    <property type="project" value="InterPro"/>
</dbReference>
<dbReference type="InterPro" id="IPR023753">
    <property type="entry name" value="FAD/NAD-binding_dom"/>
</dbReference>
<sequence length="549" mass="61640">MSTSKKACNSTEYVIVGGGIAAVCCAEEIRSIDSNAPITLITATPLLKVVTNRLLIGQLTESFDVCEKEASSTFTNETNIKIITNKVVQWNAKQKNLKTESGDEISYDKLCIATGGRPKHRWSHPQIISIRDTETLDRLRDKMKNAKRIVVVGNGGIATEVVYELKNVEIIWAIRHESISATFFDEGAAEFFKPMLSEGRRDHKATTVVMQRNKNGEYDNTEPISCDIYKNSANVTTAQQSISSIRNNTSTTATAADISKRRFRIDVDNDKQKVDSETIGCALGPHWAVTSDITGSLKERSVHVIYNVEMESIVNADEAETSEQQGAWFTGDWPLYVRLSDGQILGTDILINATGVEPNSKMWKEQCDELILATDEGIIVNEHMMTSVPDVYACGDVCTAVWKWADHWMQMRLWTQARQMGAYCGRAMVLREIQLDFCFELFTHVTHFFGFKVIFLGRFNGDGVPKPWHALMRITKNEEYIKIIVHNGRVQGKLYSAHFKEKLDILGAVLVGETELEDMVENLILNQIDISDLEDDLLDPAIDIGDYFD</sequence>
<dbReference type="PANTHER" id="PTHR43429">
    <property type="entry name" value="PYRIDINE NUCLEOTIDE-DISULFIDE OXIDOREDUCTASE DOMAIN-CONTAINING"/>
    <property type="match status" value="1"/>
</dbReference>
<evidence type="ECO:0000256" key="1">
    <source>
        <dbReference type="ARBA" id="ARBA00001974"/>
    </source>
</evidence>
<evidence type="ECO:0000313" key="7">
    <source>
        <dbReference type="WBParaSite" id="ASIM_0001262101-mRNA-1"/>
    </source>
</evidence>
<dbReference type="Proteomes" id="UP000267096">
    <property type="component" value="Unassembled WGS sequence"/>
</dbReference>
<dbReference type="OrthoDB" id="202203at2759"/>
<dbReference type="Gene3D" id="3.50.50.60">
    <property type="entry name" value="FAD/NAD(P)-binding domain"/>
    <property type="match status" value="3"/>
</dbReference>
<dbReference type="WBParaSite" id="ASIM_0001262101-mRNA-1">
    <property type="protein sequence ID" value="ASIM_0001262101-mRNA-1"/>
    <property type="gene ID" value="ASIM_0001262101"/>
</dbReference>
<protein>
    <submittedName>
        <fullName evidence="7">Pyridine nucleotide-disulfide oxidoreductase domain-containing protein 1</fullName>
    </submittedName>
</protein>
<evidence type="ECO:0000313" key="6">
    <source>
        <dbReference type="Proteomes" id="UP000267096"/>
    </source>
</evidence>